<name>A0A916JMQ3_9FLAO</name>
<dbReference type="Pfam" id="PF00534">
    <property type="entry name" value="Glycos_transf_1"/>
    <property type="match status" value="1"/>
</dbReference>
<evidence type="ECO:0000259" key="2">
    <source>
        <dbReference type="Pfam" id="PF00534"/>
    </source>
</evidence>
<dbReference type="GO" id="GO:0016757">
    <property type="term" value="F:glycosyltransferase activity"/>
    <property type="evidence" value="ECO:0007669"/>
    <property type="project" value="InterPro"/>
</dbReference>
<dbReference type="EMBL" id="OU015584">
    <property type="protein sequence ID" value="CAG5079775.1"/>
    <property type="molecule type" value="Genomic_DNA"/>
</dbReference>
<evidence type="ECO:0000256" key="1">
    <source>
        <dbReference type="ARBA" id="ARBA00022679"/>
    </source>
</evidence>
<dbReference type="PANTHER" id="PTHR46401">
    <property type="entry name" value="GLYCOSYLTRANSFERASE WBBK-RELATED"/>
    <property type="match status" value="1"/>
</dbReference>
<organism evidence="3 4">
    <name type="scientific">Parvicella tangerina</name>
    <dbReference type="NCBI Taxonomy" id="2829795"/>
    <lineage>
        <taxon>Bacteria</taxon>
        <taxon>Pseudomonadati</taxon>
        <taxon>Bacteroidota</taxon>
        <taxon>Flavobacteriia</taxon>
        <taxon>Flavobacteriales</taxon>
        <taxon>Parvicellaceae</taxon>
        <taxon>Parvicella</taxon>
    </lineage>
</organism>
<gene>
    <name evidence="3" type="ORF">CRYO30217_01060</name>
</gene>
<evidence type="ECO:0000313" key="3">
    <source>
        <dbReference type="EMBL" id="CAG5079775.1"/>
    </source>
</evidence>
<evidence type="ECO:0000313" key="4">
    <source>
        <dbReference type="Proteomes" id="UP000683507"/>
    </source>
</evidence>
<dbReference type="KEGG" id="ptan:CRYO30217_01060"/>
<dbReference type="SUPFAM" id="SSF53756">
    <property type="entry name" value="UDP-Glycosyltransferase/glycogen phosphorylase"/>
    <property type="match status" value="1"/>
</dbReference>
<accession>A0A916JMQ3</accession>
<dbReference type="PANTHER" id="PTHR46401:SF2">
    <property type="entry name" value="GLYCOSYLTRANSFERASE WBBK-RELATED"/>
    <property type="match status" value="1"/>
</dbReference>
<dbReference type="InterPro" id="IPR001296">
    <property type="entry name" value="Glyco_trans_1"/>
</dbReference>
<reference evidence="3" key="1">
    <citation type="submission" date="2021-04" db="EMBL/GenBank/DDBJ databases">
        <authorList>
            <person name="Rodrigo-Torres L."/>
            <person name="Arahal R. D."/>
            <person name="Lucena T."/>
        </authorList>
    </citation>
    <scope>NUCLEOTIDE SEQUENCE</scope>
    <source>
        <strain evidence="3">AS29M-1</strain>
    </source>
</reference>
<dbReference type="RefSeq" id="WP_258541279.1">
    <property type="nucleotide sequence ID" value="NZ_OU015584.1"/>
</dbReference>
<proteinExistence type="predicted"/>
<dbReference type="Proteomes" id="UP000683507">
    <property type="component" value="Chromosome"/>
</dbReference>
<dbReference type="GO" id="GO:0009103">
    <property type="term" value="P:lipopolysaccharide biosynthetic process"/>
    <property type="evidence" value="ECO:0007669"/>
    <property type="project" value="TreeGrafter"/>
</dbReference>
<protein>
    <recommendedName>
        <fullName evidence="2">Glycosyl transferase family 1 domain-containing protein</fullName>
    </recommendedName>
</protein>
<keyword evidence="1" id="KW-0808">Transferase</keyword>
<sequence length="352" mass="40559">MKIVFLYTELAGYTITCLKQVIKDYPDVGLHVFRWPVNKEAPFDFDFEGIQIYNKQELSREELFAKVAKINPECIVISGWIDKDYTAIAKAYKQKIPVVLTIDNHWRGNLKQIAASKLSRFLIRNKFNKAWVPGEIQAKFARKLGFTEEDIFKGFYSADTELFARYGDSVSSAKHENFPKIFLYVGRYVEHKGIFDIWKAFVELQEELSNDWELWSVGTGDQWEERIEHPQIKHLGFVQPTDFQEIIDQTSVYLLPSHFEPWGVSLHEFVAAGYPVIVSDQVGSAEAFCEEELNGYTFSAGSVAEIKKAMKKMMDLPQDRFNEMANHSRTLSLQITPEKWAETLIKIANGTN</sequence>
<dbReference type="Gene3D" id="3.40.50.2000">
    <property type="entry name" value="Glycogen Phosphorylase B"/>
    <property type="match status" value="2"/>
</dbReference>
<dbReference type="CDD" id="cd03801">
    <property type="entry name" value="GT4_PimA-like"/>
    <property type="match status" value="1"/>
</dbReference>
<keyword evidence="4" id="KW-1185">Reference proteome</keyword>
<dbReference type="AlphaFoldDB" id="A0A916JMQ3"/>
<feature type="domain" description="Glycosyl transferase family 1" evidence="2">
    <location>
        <begin position="178"/>
        <end position="320"/>
    </location>
</feature>